<feature type="binding site" evidence="2">
    <location>
        <position position="216"/>
    </location>
    <ligand>
        <name>Mg(2+)</name>
        <dbReference type="ChEBI" id="CHEBI:18420"/>
        <label>3</label>
    </ligand>
</feature>
<dbReference type="GO" id="GO:0009228">
    <property type="term" value="P:thiamine biosynthetic process"/>
    <property type="evidence" value="ECO:0007669"/>
    <property type="project" value="UniProtKB-KW"/>
</dbReference>
<feature type="binding site" evidence="2">
    <location>
        <position position="48"/>
    </location>
    <ligand>
        <name>Mg(2+)</name>
        <dbReference type="ChEBI" id="CHEBI:18420"/>
        <label>1</label>
    </ligand>
</feature>
<dbReference type="Pfam" id="PF02769">
    <property type="entry name" value="AIRS_C"/>
    <property type="match status" value="1"/>
</dbReference>
<dbReference type="InterPro" id="IPR036676">
    <property type="entry name" value="PurM-like_C_sf"/>
</dbReference>
<comment type="function">
    <text evidence="2">Catalyzes the ATP-dependent phosphorylation of thiamine-monophosphate (TMP) to form thiamine-pyrophosphate (TPP), the active form of vitamin B1.</text>
</comment>
<dbReference type="HAMAP" id="MF_02128">
    <property type="entry name" value="TMP_kinase"/>
    <property type="match status" value="1"/>
</dbReference>
<feature type="binding site" evidence="2">
    <location>
        <position position="218"/>
    </location>
    <ligand>
        <name>ATP</name>
        <dbReference type="ChEBI" id="CHEBI:30616"/>
    </ligand>
</feature>
<keyword evidence="2 5" id="KW-0808">Transferase</keyword>
<feature type="domain" description="PurM-like C-terminal" evidence="4">
    <location>
        <begin position="155"/>
        <end position="310"/>
    </location>
</feature>
<dbReference type="PANTHER" id="PTHR30270:SF0">
    <property type="entry name" value="THIAMINE-MONOPHOSPHATE KINASE"/>
    <property type="match status" value="1"/>
</dbReference>
<evidence type="ECO:0000259" key="3">
    <source>
        <dbReference type="Pfam" id="PF00586"/>
    </source>
</evidence>
<evidence type="ECO:0000256" key="2">
    <source>
        <dbReference type="HAMAP-Rule" id="MF_02128"/>
    </source>
</evidence>
<feature type="binding site" evidence="2">
    <location>
        <position position="76"/>
    </location>
    <ligand>
        <name>Mg(2+)</name>
        <dbReference type="ChEBI" id="CHEBI:18420"/>
        <label>3</label>
    </ligand>
</feature>
<dbReference type="SUPFAM" id="SSF55326">
    <property type="entry name" value="PurM N-terminal domain-like"/>
    <property type="match status" value="1"/>
</dbReference>
<evidence type="ECO:0000259" key="4">
    <source>
        <dbReference type="Pfam" id="PF02769"/>
    </source>
</evidence>
<gene>
    <name evidence="2 5" type="primary">thiL</name>
    <name evidence="5" type="ORF">F1188_17285</name>
</gene>
<dbReference type="Proteomes" id="UP000324065">
    <property type="component" value="Unassembled WGS sequence"/>
</dbReference>
<keyword evidence="2" id="KW-0067">ATP-binding</keyword>
<dbReference type="NCBIfam" id="TIGR01379">
    <property type="entry name" value="thiL"/>
    <property type="match status" value="1"/>
</dbReference>
<dbReference type="Gene3D" id="3.30.1330.10">
    <property type="entry name" value="PurM-like, N-terminal domain"/>
    <property type="match status" value="1"/>
</dbReference>
<dbReference type="InterPro" id="IPR006283">
    <property type="entry name" value="ThiL-like"/>
</dbReference>
<dbReference type="EMBL" id="VWPJ01000022">
    <property type="protein sequence ID" value="KAA5604136.1"/>
    <property type="molecule type" value="Genomic_DNA"/>
</dbReference>
<keyword evidence="2" id="KW-0547">Nucleotide-binding</keyword>
<feature type="binding site" evidence="2">
    <location>
        <position position="219"/>
    </location>
    <ligand>
        <name>Mg(2+)</name>
        <dbReference type="ChEBI" id="CHEBI:18420"/>
        <label>5</label>
    </ligand>
</feature>
<reference evidence="5 6" key="1">
    <citation type="submission" date="2019-09" db="EMBL/GenBank/DDBJ databases">
        <title>Genome sequence of Roseospira marina, one of the more divergent members of the non-sulfur purple photosynthetic bacterial family, the Rhodospirillaceae.</title>
        <authorList>
            <person name="Meyer T."/>
            <person name="Kyndt J."/>
        </authorList>
    </citation>
    <scope>NUCLEOTIDE SEQUENCE [LARGE SCALE GENOMIC DNA]</scope>
    <source>
        <strain evidence="5 6">DSM 15113</strain>
    </source>
</reference>
<comment type="pathway">
    <text evidence="2">Cofactor biosynthesis; thiamine diphosphate biosynthesis; thiamine diphosphate from thiamine phosphate: step 1/1.</text>
</comment>
<feature type="binding site" evidence="2">
    <location>
        <position position="76"/>
    </location>
    <ligand>
        <name>Mg(2+)</name>
        <dbReference type="ChEBI" id="CHEBI:18420"/>
        <label>2</label>
    </ligand>
</feature>
<organism evidence="5 6">
    <name type="scientific">Roseospira marina</name>
    <dbReference type="NCBI Taxonomy" id="140057"/>
    <lineage>
        <taxon>Bacteria</taxon>
        <taxon>Pseudomonadati</taxon>
        <taxon>Pseudomonadota</taxon>
        <taxon>Alphaproteobacteria</taxon>
        <taxon>Rhodospirillales</taxon>
        <taxon>Rhodospirillaceae</taxon>
        <taxon>Roseospira</taxon>
    </lineage>
</organism>
<dbReference type="PIRSF" id="PIRSF005303">
    <property type="entry name" value="Thiam_monoph_kin"/>
    <property type="match status" value="1"/>
</dbReference>
<dbReference type="InterPro" id="IPR010918">
    <property type="entry name" value="PurM-like_C_dom"/>
</dbReference>
<keyword evidence="2" id="KW-0479">Metal-binding</keyword>
<comment type="miscellaneous">
    <text evidence="2">Reaction mechanism of ThiL seems to utilize a direct, inline transfer of the gamma-phosphate of ATP to TMP rather than a phosphorylated enzyme intermediate.</text>
</comment>
<evidence type="ECO:0000313" key="5">
    <source>
        <dbReference type="EMBL" id="KAA5604136.1"/>
    </source>
</evidence>
<evidence type="ECO:0000313" key="6">
    <source>
        <dbReference type="Proteomes" id="UP000324065"/>
    </source>
</evidence>
<dbReference type="EC" id="2.7.4.16" evidence="2"/>
<keyword evidence="6" id="KW-1185">Reference proteome</keyword>
<keyword evidence="2 5" id="KW-0418">Kinase</keyword>
<feature type="binding site" evidence="2">
    <location>
        <position position="324"/>
    </location>
    <ligand>
        <name>substrate</name>
    </ligand>
</feature>
<sequence>MARRGEFDLITTLFAPLARRCPAALGLADDAAVLPPFPEGQATVISADMLVAGVHFLPEDPPDRVAMKALRVNLSDMAAMGATPVGVVLTLALSPAEDDRWLDGFAAGLGADLEAWTIGLLGGDTVSTPGPVTISVTILGSAPPGAPLTRGGARAGDDLWVSGTIGDAALGLKVLTGAVAPADSTHRDALIARYHVPCPRVRLGVGLRGLATAALDVSDGLVGDLGHLCTASGLGARVETGRVPLSPAARACVDADPGLVSAVLGGGDDYELLFAAPPDRADAVQAAARAADVPVACIGRLEPGAEIALIDAQGQPVLLDTPGWRHHW</sequence>
<comment type="caution">
    <text evidence="5">The sequence shown here is derived from an EMBL/GenBank/DDBJ whole genome shotgun (WGS) entry which is preliminary data.</text>
</comment>
<dbReference type="GO" id="GO:0000287">
    <property type="term" value="F:magnesium ion binding"/>
    <property type="evidence" value="ECO:0007669"/>
    <property type="project" value="UniProtKB-UniRule"/>
</dbReference>
<dbReference type="CDD" id="cd02194">
    <property type="entry name" value="ThiL"/>
    <property type="match status" value="1"/>
</dbReference>
<dbReference type="GO" id="GO:0005524">
    <property type="term" value="F:ATP binding"/>
    <property type="evidence" value="ECO:0007669"/>
    <property type="project" value="UniProtKB-UniRule"/>
</dbReference>
<dbReference type="UniPathway" id="UPA00060">
    <property type="reaction ID" value="UER00142"/>
</dbReference>
<feature type="binding site" evidence="2">
    <location>
        <position position="46"/>
    </location>
    <ligand>
        <name>Mg(2+)</name>
        <dbReference type="ChEBI" id="CHEBI:18420"/>
        <label>4</label>
    </ligand>
</feature>
<dbReference type="Gene3D" id="3.90.650.10">
    <property type="entry name" value="PurM-like C-terminal domain"/>
    <property type="match status" value="1"/>
</dbReference>
<feature type="binding site" evidence="2">
    <location>
        <begin position="123"/>
        <end position="124"/>
    </location>
    <ligand>
        <name>ATP</name>
        <dbReference type="ChEBI" id="CHEBI:30616"/>
    </ligand>
</feature>
<keyword evidence="1 2" id="KW-0784">Thiamine biosynthesis</keyword>
<dbReference type="GO" id="GO:0009030">
    <property type="term" value="F:thiamine-phosphate kinase activity"/>
    <property type="evidence" value="ECO:0007669"/>
    <property type="project" value="UniProtKB-UniRule"/>
</dbReference>
<dbReference type="InterPro" id="IPR036921">
    <property type="entry name" value="PurM-like_N_sf"/>
</dbReference>
<feature type="binding site" evidence="2">
    <location>
        <position position="55"/>
    </location>
    <ligand>
        <name>substrate</name>
    </ligand>
</feature>
<dbReference type="PANTHER" id="PTHR30270">
    <property type="entry name" value="THIAMINE-MONOPHOSPHATE KINASE"/>
    <property type="match status" value="1"/>
</dbReference>
<accession>A0A5M6I7F9</accession>
<feature type="binding site" evidence="2">
    <location>
        <position position="76"/>
    </location>
    <ligand>
        <name>Mg(2+)</name>
        <dbReference type="ChEBI" id="CHEBI:18420"/>
        <label>4</label>
    </ligand>
</feature>
<feature type="binding site" evidence="2">
    <location>
        <position position="30"/>
    </location>
    <ligand>
        <name>Mg(2+)</name>
        <dbReference type="ChEBI" id="CHEBI:18420"/>
        <label>4</label>
    </ligand>
</feature>
<feature type="domain" description="PurM-like N-terminal" evidence="3">
    <location>
        <begin position="29"/>
        <end position="141"/>
    </location>
</feature>
<comment type="similarity">
    <text evidence="2">Belongs to the thiamine-monophosphate kinase family.</text>
</comment>
<protein>
    <recommendedName>
        <fullName evidence="2">Thiamine-monophosphate kinase</fullName>
        <shortName evidence="2">TMP kinase</shortName>
        <shortName evidence="2">Thiamine-phosphate kinase</shortName>
        <ecNumber evidence="2">2.7.4.16</ecNumber>
    </recommendedName>
</protein>
<dbReference type="SUPFAM" id="SSF56042">
    <property type="entry name" value="PurM C-terminal domain-like"/>
    <property type="match status" value="1"/>
</dbReference>
<dbReference type="AlphaFoldDB" id="A0A5M6I7F9"/>
<name>A0A5M6I7F9_9PROT</name>
<dbReference type="OrthoDB" id="9802811at2"/>
<dbReference type="RefSeq" id="WP_150063699.1">
    <property type="nucleotide sequence ID" value="NZ_JACHII010000022.1"/>
</dbReference>
<feature type="binding site" evidence="2">
    <location>
        <position position="268"/>
    </location>
    <ligand>
        <name>substrate</name>
    </ligand>
</feature>
<dbReference type="GO" id="GO:0009229">
    <property type="term" value="P:thiamine diphosphate biosynthetic process"/>
    <property type="evidence" value="ECO:0007669"/>
    <property type="project" value="UniProtKB-UniRule"/>
</dbReference>
<dbReference type="Pfam" id="PF00586">
    <property type="entry name" value="AIRS"/>
    <property type="match status" value="1"/>
</dbReference>
<comment type="caution">
    <text evidence="2">Lacks conserved residue(s) required for the propagation of feature annotation.</text>
</comment>
<feature type="binding site" evidence="2">
    <location>
        <position position="124"/>
    </location>
    <ligand>
        <name>Mg(2+)</name>
        <dbReference type="ChEBI" id="CHEBI:18420"/>
        <label>1</label>
    </ligand>
</feature>
<comment type="catalytic activity">
    <reaction evidence="2">
        <text>thiamine phosphate + ATP = thiamine diphosphate + ADP</text>
        <dbReference type="Rhea" id="RHEA:15913"/>
        <dbReference type="ChEBI" id="CHEBI:30616"/>
        <dbReference type="ChEBI" id="CHEBI:37575"/>
        <dbReference type="ChEBI" id="CHEBI:58937"/>
        <dbReference type="ChEBI" id="CHEBI:456216"/>
        <dbReference type="EC" id="2.7.4.16"/>
    </reaction>
</comment>
<feature type="binding site" evidence="2">
    <location>
        <position position="30"/>
    </location>
    <ligand>
        <name>Mg(2+)</name>
        <dbReference type="ChEBI" id="CHEBI:18420"/>
        <label>3</label>
    </ligand>
</feature>
<keyword evidence="2" id="KW-0460">Magnesium</keyword>
<dbReference type="InterPro" id="IPR016188">
    <property type="entry name" value="PurM-like_N"/>
</dbReference>
<feature type="binding site" evidence="2">
    <location>
        <position position="150"/>
    </location>
    <ligand>
        <name>ATP</name>
        <dbReference type="ChEBI" id="CHEBI:30616"/>
    </ligand>
</feature>
<proteinExistence type="inferred from homology"/>
<evidence type="ECO:0000256" key="1">
    <source>
        <dbReference type="ARBA" id="ARBA00022977"/>
    </source>
</evidence>
<feature type="binding site" evidence="2">
    <location>
        <position position="48"/>
    </location>
    <ligand>
        <name>Mg(2+)</name>
        <dbReference type="ChEBI" id="CHEBI:18420"/>
        <label>2</label>
    </ligand>
</feature>